<accession>A0A1X7BVR2</accession>
<keyword evidence="4 9" id="KW-0997">Cell inner membrane</keyword>
<evidence type="ECO:0000256" key="5">
    <source>
        <dbReference type="ARBA" id="ARBA00022692"/>
    </source>
</evidence>
<dbReference type="AlphaFoldDB" id="A0A1X7BVR2"/>
<dbReference type="Pfam" id="PF04290">
    <property type="entry name" value="DctQ"/>
    <property type="match status" value="1"/>
</dbReference>
<protein>
    <recommendedName>
        <fullName evidence="9">TRAP transporter small permease protein</fullName>
    </recommendedName>
</protein>
<evidence type="ECO:0000256" key="8">
    <source>
        <dbReference type="ARBA" id="ARBA00038436"/>
    </source>
</evidence>
<comment type="function">
    <text evidence="9">Part of the tripartite ATP-independent periplasmic (TRAP) transport system.</text>
</comment>
<evidence type="ECO:0000256" key="3">
    <source>
        <dbReference type="ARBA" id="ARBA00022475"/>
    </source>
</evidence>
<evidence type="ECO:0000256" key="7">
    <source>
        <dbReference type="ARBA" id="ARBA00023136"/>
    </source>
</evidence>
<dbReference type="OrthoDB" id="6160477at2"/>
<comment type="subunit">
    <text evidence="9">The complex comprises the extracytoplasmic solute receptor protein and the two transmembrane proteins.</text>
</comment>
<dbReference type="InterPro" id="IPR007387">
    <property type="entry name" value="TRAP_DctQ"/>
</dbReference>
<comment type="subcellular location">
    <subcellularLocation>
        <location evidence="1 9">Cell inner membrane</location>
        <topology evidence="1 9">Multi-pass membrane protein</topology>
    </subcellularLocation>
</comment>
<keyword evidence="12" id="KW-1185">Reference proteome</keyword>
<name>A0A1X7BVR2_9RHOB</name>
<feature type="domain" description="Tripartite ATP-independent periplasmic transporters DctQ component" evidence="10">
    <location>
        <begin position="29"/>
        <end position="148"/>
    </location>
</feature>
<evidence type="ECO:0000256" key="4">
    <source>
        <dbReference type="ARBA" id="ARBA00022519"/>
    </source>
</evidence>
<dbReference type="GO" id="GO:0022857">
    <property type="term" value="F:transmembrane transporter activity"/>
    <property type="evidence" value="ECO:0007669"/>
    <property type="project" value="UniProtKB-UniRule"/>
</dbReference>
<evidence type="ECO:0000256" key="1">
    <source>
        <dbReference type="ARBA" id="ARBA00004429"/>
    </source>
</evidence>
<evidence type="ECO:0000313" key="12">
    <source>
        <dbReference type="Proteomes" id="UP000193224"/>
    </source>
</evidence>
<evidence type="ECO:0000256" key="6">
    <source>
        <dbReference type="ARBA" id="ARBA00022989"/>
    </source>
</evidence>
<dbReference type="PANTHER" id="PTHR35011">
    <property type="entry name" value="2,3-DIKETO-L-GULONATE TRAP TRANSPORTER SMALL PERMEASE PROTEIN YIAM"/>
    <property type="match status" value="1"/>
</dbReference>
<keyword evidence="2 9" id="KW-0813">Transport</keyword>
<keyword evidence="5 9" id="KW-0812">Transmembrane</keyword>
<keyword evidence="7 9" id="KW-0472">Membrane</keyword>
<feature type="transmembrane region" description="Helical" evidence="9">
    <location>
        <begin position="51"/>
        <end position="69"/>
    </location>
</feature>
<evidence type="ECO:0000313" key="11">
    <source>
        <dbReference type="EMBL" id="SMC13570.1"/>
    </source>
</evidence>
<evidence type="ECO:0000256" key="2">
    <source>
        <dbReference type="ARBA" id="ARBA00022448"/>
    </source>
</evidence>
<dbReference type="GO" id="GO:0005886">
    <property type="term" value="C:plasma membrane"/>
    <property type="evidence" value="ECO:0007669"/>
    <property type="project" value="UniProtKB-SubCell"/>
</dbReference>
<feature type="transmembrane region" description="Helical" evidence="9">
    <location>
        <begin position="137"/>
        <end position="158"/>
    </location>
</feature>
<organism evidence="11 12">
    <name type="scientific">Roseovarius aestuarii</name>
    <dbReference type="NCBI Taxonomy" id="475083"/>
    <lineage>
        <taxon>Bacteria</taxon>
        <taxon>Pseudomonadati</taxon>
        <taxon>Pseudomonadota</taxon>
        <taxon>Alphaproteobacteria</taxon>
        <taxon>Rhodobacterales</taxon>
        <taxon>Roseobacteraceae</taxon>
        <taxon>Roseovarius</taxon>
    </lineage>
</organism>
<dbReference type="Proteomes" id="UP000193224">
    <property type="component" value="Unassembled WGS sequence"/>
</dbReference>
<keyword evidence="3" id="KW-1003">Cell membrane</keyword>
<proteinExistence type="inferred from homology"/>
<evidence type="ECO:0000259" key="10">
    <source>
        <dbReference type="Pfam" id="PF04290"/>
    </source>
</evidence>
<dbReference type="EMBL" id="FWXB01000015">
    <property type="protein sequence ID" value="SMC13570.1"/>
    <property type="molecule type" value="Genomic_DNA"/>
</dbReference>
<dbReference type="InterPro" id="IPR055348">
    <property type="entry name" value="DctQ"/>
</dbReference>
<reference evidence="11 12" key="1">
    <citation type="submission" date="2017-03" db="EMBL/GenBank/DDBJ databases">
        <authorList>
            <person name="Afonso C.L."/>
            <person name="Miller P.J."/>
            <person name="Scott M.A."/>
            <person name="Spackman E."/>
            <person name="Goraichik I."/>
            <person name="Dimitrov K.M."/>
            <person name="Suarez D.L."/>
            <person name="Swayne D.E."/>
        </authorList>
    </citation>
    <scope>NUCLEOTIDE SEQUENCE [LARGE SCALE GENOMIC DNA]</scope>
    <source>
        <strain evidence="11 12">CECT 7745</strain>
    </source>
</reference>
<dbReference type="RefSeq" id="WP_085801513.1">
    <property type="nucleotide sequence ID" value="NZ_FWXB01000015.1"/>
</dbReference>
<sequence length="187" mass="20196">MLESLLTGTRKLSLWLTWAGGTLIVLSAFLVTLEIILRKIFNVSLGGADEISGYAFGVATAFALSFALFERAHIRVDALMGVIPHKLHPLVNLLGLALLIGFALVVVTMVWSMVGDTIEHGSRSITPMRVPLAIPQIPWLIGWILFVATGMLLGLVAVKRLFAGDHAGVQDLIGVKSIDEQIKDESV</sequence>
<feature type="transmembrane region" description="Helical" evidence="9">
    <location>
        <begin position="90"/>
        <end position="114"/>
    </location>
</feature>
<evidence type="ECO:0000256" key="9">
    <source>
        <dbReference type="RuleBase" id="RU369079"/>
    </source>
</evidence>
<comment type="similarity">
    <text evidence="8 9">Belongs to the TRAP transporter small permease family.</text>
</comment>
<gene>
    <name evidence="11" type="ORF">ROA7745_03421</name>
</gene>
<keyword evidence="6 9" id="KW-1133">Transmembrane helix</keyword>
<feature type="transmembrane region" description="Helical" evidence="9">
    <location>
        <begin position="12"/>
        <end position="31"/>
    </location>
</feature>